<dbReference type="PANTHER" id="PTHR12213:SF0">
    <property type="entry name" value="CORRINOID ADENOSYLTRANSFERASE MMAB"/>
    <property type="match status" value="1"/>
</dbReference>
<name>A0AAV4FHU7_9GAST</name>
<dbReference type="PANTHER" id="PTHR12213">
    <property type="entry name" value="CORRINOID ADENOSYLTRANSFERASE"/>
    <property type="match status" value="1"/>
</dbReference>
<dbReference type="SUPFAM" id="SSF89028">
    <property type="entry name" value="Cobalamin adenosyltransferase-like"/>
    <property type="match status" value="1"/>
</dbReference>
<dbReference type="FunFam" id="1.20.1200.10:FF:000001">
    <property type="entry name" value="Cob(I)yrinic acid a,c-diamide adenosyltransferase"/>
    <property type="match status" value="1"/>
</dbReference>
<evidence type="ECO:0000256" key="10">
    <source>
        <dbReference type="RuleBase" id="RU366026"/>
    </source>
</evidence>
<gene>
    <name evidence="12" type="ORF">ElyMa_000389100</name>
</gene>
<evidence type="ECO:0000256" key="6">
    <source>
        <dbReference type="ARBA" id="ARBA00051988"/>
    </source>
</evidence>
<feature type="domain" description="Cobalamin adenosyltransferase-like" evidence="11">
    <location>
        <begin position="190"/>
        <end position="359"/>
    </location>
</feature>
<comment type="subunit">
    <text evidence="2">Homotrimer.</text>
</comment>
<keyword evidence="4 10" id="KW-0547">Nucleotide-binding</keyword>
<evidence type="ECO:0000259" key="11">
    <source>
        <dbReference type="Pfam" id="PF01923"/>
    </source>
</evidence>
<comment type="similarity">
    <text evidence="1 10">Belongs to the Cob(I)alamin adenosyltransferase family.</text>
</comment>
<keyword evidence="5 10" id="KW-0067">ATP-binding</keyword>
<evidence type="ECO:0000256" key="3">
    <source>
        <dbReference type="ARBA" id="ARBA00022679"/>
    </source>
</evidence>
<dbReference type="AlphaFoldDB" id="A0AAV4FHU7"/>
<dbReference type="Proteomes" id="UP000762676">
    <property type="component" value="Unassembled WGS sequence"/>
</dbReference>
<reference evidence="12 13" key="1">
    <citation type="journal article" date="2021" name="Elife">
        <title>Chloroplast acquisition without the gene transfer in kleptoplastic sea slugs, Plakobranchus ocellatus.</title>
        <authorList>
            <person name="Maeda T."/>
            <person name="Takahashi S."/>
            <person name="Yoshida T."/>
            <person name="Shimamura S."/>
            <person name="Takaki Y."/>
            <person name="Nagai Y."/>
            <person name="Toyoda A."/>
            <person name="Suzuki Y."/>
            <person name="Arimoto A."/>
            <person name="Ishii H."/>
            <person name="Satoh N."/>
            <person name="Nishiyama T."/>
            <person name="Hasebe M."/>
            <person name="Maruyama T."/>
            <person name="Minagawa J."/>
            <person name="Obokata J."/>
            <person name="Shigenobu S."/>
        </authorList>
    </citation>
    <scope>NUCLEOTIDE SEQUENCE [LARGE SCALE GENOMIC DNA]</scope>
</reference>
<evidence type="ECO:0000313" key="13">
    <source>
        <dbReference type="Proteomes" id="UP000762676"/>
    </source>
</evidence>
<comment type="caution">
    <text evidence="12">The sequence shown here is derived from an EMBL/GenBank/DDBJ whole genome shotgun (WGS) entry which is preliminary data.</text>
</comment>
<dbReference type="InterPro" id="IPR036451">
    <property type="entry name" value="CblAdoTrfase-like_sf"/>
</dbReference>
<dbReference type="GO" id="GO:0008817">
    <property type="term" value="F:corrinoid adenosyltransferase activity"/>
    <property type="evidence" value="ECO:0007669"/>
    <property type="project" value="TreeGrafter"/>
</dbReference>
<sequence length="376" mass="42551">MRERRYDEVSLYLGNSNWGADPKTLRTTALALSYSTAEYSSAVWARSCHAKKVNAELNNACRIVTGQLRPTPLLLLYKTAGIAIPDIRRQTHGSTEKHKQETDLRHPLFDHSYPRARLKSRKSFRTVESVQPDQAASHALSYGTHGITQQTKPSNPQKNNFRQEENCREKIGCFDSCKPFDLTERHFSKIYTRTGDKGTSATYTGERRPKDDAIFEALGTTDELSSALGLASEFCREAGHPLEDRIQLIQCVLQDAGSVIATPASSAREAHKKNIVFNDQFVNDLESWIDEMTKELPPLTNFILPSGGKSASSLHVARSVCRRAERSLAPLIRDKEIDEQTLRFLNRLSDFLFTAARYCAKREGREEKVYLRPKER</sequence>
<protein>
    <recommendedName>
        <fullName evidence="8">Corrinoid adenosyltransferase MMAB</fullName>
    </recommendedName>
    <alternativeName>
        <fullName evidence="9">ATP:co(I)rrinoid adenosyltransferase MMAB</fullName>
    </alternativeName>
</protein>
<keyword evidence="13" id="KW-1185">Reference proteome</keyword>
<evidence type="ECO:0000256" key="5">
    <source>
        <dbReference type="ARBA" id="ARBA00022840"/>
    </source>
</evidence>
<dbReference type="InterPro" id="IPR029499">
    <property type="entry name" value="PduO-typ"/>
</dbReference>
<dbReference type="GO" id="GO:0005524">
    <property type="term" value="F:ATP binding"/>
    <property type="evidence" value="ECO:0007669"/>
    <property type="project" value="UniProtKB-UniRule"/>
</dbReference>
<dbReference type="GO" id="GO:0009235">
    <property type="term" value="P:cobalamin metabolic process"/>
    <property type="evidence" value="ECO:0007669"/>
    <property type="project" value="UniProtKB-ARBA"/>
</dbReference>
<organism evidence="12 13">
    <name type="scientific">Elysia marginata</name>
    <dbReference type="NCBI Taxonomy" id="1093978"/>
    <lineage>
        <taxon>Eukaryota</taxon>
        <taxon>Metazoa</taxon>
        <taxon>Spiralia</taxon>
        <taxon>Lophotrochozoa</taxon>
        <taxon>Mollusca</taxon>
        <taxon>Gastropoda</taxon>
        <taxon>Heterobranchia</taxon>
        <taxon>Euthyneura</taxon>
        <taxon>Panpulmonata</taxon>
        <taxon>Sacoglossa</taxon>
        <taxon>Placobranchoidea</taxon>
        <taxon>Plakobranchidae</taxon>
        <taxon>Elysia</taxon>
    </lineage>
</organism>
<evidence type="ECO:0000256" key="7">
    <source>
        <dbReference type="ARBA" id="ARBA00056747"/>
    </source>
</evidence>
<proteinExistence type="inferred from homology"/>
<dbReference type="Gene3D" id="1.20.1200.10">
    <property type="entry name" value="Cobalamin adenosyltransferase-like"/>
    <property type="match status" value="1"/>
</dbReference>
<dbReference type="NCBIfam" id="TIGR00636">
    <property type="entry name" value="PduO_Nterm"/>
    <property type="match status" value="1"/>
</dbReference>
<dbReference type="Pfam" id="PF01923">
    <property type="entry name" value="Cob_adeno_trans"/>
    <property type="match status" value="1"/>
</dbReference>
<comment type="function">
    <text evidence="7">Converts cob(I)alamin to adenosylcobalamin (adenosylcob(III)alamin), a coenzyme for methylmalonyl-CoA mutase, therefore participates in the final step of the vitamin B12 conversion. Generates adenosylcobalamin (AdoCbl) and directly delivers the cofactor to MUT in a transfer that is stimulated by ATP-binding to MMAB and gated by MMAA.</text>
</comment>
<evidence type="ECO:0000256" key="8">
    <source>
        <dbReference type="ARBA" id="ARBA00071654"/>
    </source>
</evidence>
<comment type="catalytic activity">
    <reaction evidence="6">
        <text>cob(I)alamin-[corrinoid adenosyltransferase] + ATP = apo-[corrinoid adenosyltransferase] + adenosylcob(III)alamin + triphosphate</text>
        <dbReference type="Rhea" id="RHEA:56796"/>
        <dbReference type="Rhea" id="RHEA-COMP:14743"/>
        <dbReference type="Rhea" id="RHEA-COMP:14744"/>
        <dbReference type="ChEBI" id="CHEBI:18036"/>
        <dbReference type="ChEBI" id="CHEBI:18408"/>
        <dbReference type="ChEBI" id="CHEBI:30616"/>
        <dbReference type="ChEBI" id="CHEBI:60488"/>
        <dbReference type="ChEBI" id="CHEBI:83228"/>
    </reaction>
    <physiologicalReaction direction="left-to-right" evidence="6">
        <dbReference type="Rhea" id="RHEA:56797"/>
    </physiologicalReaction>
</comment>
<evidence type="ECO:0000256" key="4">
    <source>
        <dbReference type="ARBA" id="ARBA00022741"/>
    </source>
</evidence>
<dbReference type="EMBL" id="BMAT01000778">
    <property type="protein sequence ID" value="GFR72853.1"/>
    <property type="molecule type" value="Genomic_DNA"/>
</dbReference>
<evidence type="ECO:0000256" key="9">
    <source>
        <dbReference type="ARBA" id="ARBA00075216"/>
    </source>
</evidence>
<dbReference type="InterPro" id="IPR016030">
    <property type="entry name" value="CblAdoTrfase-like"/>
</dbReference>
<accession>A0AAV4FHU7</accession>
<evidence type="ECO:0000256" key="1">
    <source>
        <dbReference type="ARBA" id="ARBA00007487"/>
    </source>
</evidence>
<keyword evidence="3 10" id="KW-0808">Transferase</keyword>
<evidence type="ECO:0000256" key="2">
    <source>
        <dbReference type="ARBA" id="ARBA00011233"/>
    </source>
</evidence>
<evidence type="ECO:0000313" key="12">
    <source>
        <dbReference type="EMBL" id="GFR72853.1"/>
    </source>
</evidence>